<dbReference type="PANTHER" id="PTHR39697:SF1">
    <property type="entry name" value="RICIN B LECTIN DOMAIN-CONTAINING PROTEIN"/>
    <property type="match status" value="1"/>
</dbReference>
<evidence type="ECO:0000256" key="1">
    <source>
        <dbReference type="SAM" id="MobiDB-lite"/>
    </source>
</evidence>
<protein>
    <submittedName>
        <fullName evidence="2">Uncharacterized protein</fullName>
    </submittedName>
</protein>
<evidence type="ECO:0000313" key="3">
    <source>
        <dbReference type="Proteomes" id="UP000315783"/>
    </source>
</evidence>
<proteinExistence type="predicted"/>
<gene>
    <name evidence="2" type="ORF">IF1G_05678</name>
</gene>
<dbReference type="PANTHER" id="PTHR39697">
    <property type="entry name" value="RICIN B LECTIN DOMAIN-CONTAINING PROTEIN-RELATED"/>
    <property type="match status" value="1"/>
</dbReference>
<dbReference type="AlphaFoldDB" id="A0A545VZ35"/>
<accession>A0A545VZ35</accession>
<dbReference type="OrthoDB" id="5289641at2759"/>
<dbReference type="EMBL" id="SPUK01000007">
    <property type="protein sequence ID" value="TQV95849.1"/>
    <property type="molecule type" value="Genomic_DNA"/>
</dbReference>
<name>A0A545VZ35_9HYPO</name>
<feature type="compositionally biased region" description="Low complexity" evidence="1">
    <location>
        <begin position="12"/>
        <end position="25"/>
    </location>
</feature>
<comment type="caution">
    <text evidence="2">The sequence shown here is derived from an EMBL/GenBank/DDBJ whole genome shotgun (WGS) entry which is preliminary data.</text>
</comment>
<organism evidence="2 3">
    <name type="scientific">Cordyceps javanica</name>
    <dbReference type="NCBI Taxonomy" id="43265"/>
    <lineage>
        <taxon>Eukaryota</taxon>
        <taxon>Fungi</taxon>
        <taxon>Dikarya</taxon>
        <taxon>Ascomycota</taxon>
        <taxon>Pezizomycotina</taxon>
        <taxon>Sordariomycetes</taxon>
        <taxon>Hypocreomycetidae</taxon>
        <taxon>Hypocreales</taxon>
        <taxon>Cordycipitaceae</taxon>
        <taxon>Cordyceps</taxon>
    </lineage>
</organism>
<keyword evidence="3" id="KW-1185">Reference proteome</keyword>
<sequence>MNSFPHADGAESTATPTPGGLSTPTTEVEDAEFIRIWLEVSGALLDDRTHDPTPGDILIIVDKTYSRVLACHPGGHLILDNFAEYDMNQAIPERWKWLCTERDNFIGFRNLAGDCFLGHDIWWNFVARATVQEGWEHFMLIKRRKGYGIQSPFYHKFRPLTALSDGSGIKADEPQGTLWGFIKVGEEQ</sequence>
<feature type="region of interest" description="Disordered" evidence="1">
    <location>
        <begin position="1"/>
        <end position="25"/>
    </location>
</feature>
<dbReference type="Proteomes" id="UP000315783">
    <property type="component" value="Unassembled WGS sequence"/>
</dbReference>
<reference evidence="2 3" key="1">
    <citation type="journal article" date="2019" name="Appl. Microbiol. Biotechnol.">
        <title>Genome sequence of Isaria javanica and comparative genome analysis insights into family S53 peptidase evolution in fungal entomopathogens.</title>
        <authorList>
            <person name="Lin R."/>
            <person name="Zhang X."/>
            <person name="Xin B."/>
            <person name="Zou M."/>
            <person name="Gao Y."/>
            <person name="Qin F."/>
            <person name="Hu Q."/>
            <person name="Xie B."/>
            <person name="Cheng X."/>
        </authorList>
    </citation>
    <scope>NUCLEOTIDE SEQUENCE [LARGE SCALE GENOMIC DNA]</scope>
    <source>
        <strain evidence="2 3">IJ1G</strain>
    </source>
</reference>
<evidence type="ECO:0000313" key="2">
    <source>
        <dbReference type="EMBL" id="TQV95849.1"/>
    </source>
</evidence>